<dbReference type="HOGENOM" id="CLU_2096892_0_0_1"/>
<dbReference type="VEuPathDB" id="FungiDB:PV06_02232"/>
<dbReference type="Proteomes" id="UP000053342">
    <property type="component" value="Unassembled WGS sequence"/>
</dbReference>
<protein>
    <submittedName>
        <fullName evidence="1">Uncharacterized protein</fullName>
    </submittedName>
</protein>
<dbReference type="RefSeq" id="XP_016266782.1">
    <property type="nucleotide sequence ID" value="XM_016402885.1"/>
</dbReference>
<evidence type="ECO:0000313" key="1">
    <source>
        <dbReference type="EMBL" id="KIW46566.1"/>
    </source>
</evidence>
<evidence type="ECO:0000313" key="2">
    <source>
        <dbReference type="Proteomes" id="UP000053342"/>
    </source>
</evidence>
<reference evidence="1 2" key="1">
    <citation type="submission" date="2015-01" db="EMBL/GenBank/DDBJ databases">
        <title>The Genome Sequence of Exophiala oligosperma CBS72588.</title>
        <authorList>
            <consortium name="The Broad Institute Genomics Platform"/>
            <person name="Cuomo C."/>
            <person name="de Hoog S."/>
            <person name="Gorbushina A."/>
            <person name="Stielow B."/>
            <person name="Teixiera M."/>
            <person name="Abouelleil A."/>
            <person name="Chapman S.B."/>
            <person name="Priest M."/>
            <person name="Young S.K."/>
            <person name="Wortman J."/>
            <person name="Nusbaum C."/>
            <person name="Birren B."/>
        </authorList>
    </citation>
    <scope>NUCLEOTIDE SEQUENCE [LARGE SCALE GENOMIC DNA]</scope>
    <source>
        <strain evidence="1 2">CBS 72588</strain>
    </source>
</reference>
<proteinExistence type="predicted"/>
<sequence length="116" mass="12161">MCSYLVPITRPGTMSLGVDVQLKKTLLGPPTQMIGLPTPLGQQDSVIIGAPRGVPVVGSLQIILGTLKGVLGGTVGGCLAGWGMPTPTRLDWAKGPQGFESFTWRKHVTKVKPGNE</sequence>
<name>A0A0D2B313_9EURO</name>
<dbReference type="EMBL" id="KN847333">
    <property type="protein sequence ID" value="KIW46566.1"/>
    <property type="molecule type" value="Genomic_DNA"/>
</dbReference>
<accession>A0A0D2B313</accession>
<dbReference type="AlphaFoldDB" id="A0A0D2B313"/>
<gene>
    <name evidence="1" type="ORF">PV06_02232</name>
</gene>
<dbReference type="GeneID" id="27354306"/>
<organism evidence="1 2">
    <name type="scientific">Exophiala oligosperma</name>
    <dbReference type="NCBI Taxonomy" id="215243"/>
    <lineage>
        <taxon>Eukaryota</taxon>
        <taxon>Fungi</taxon>
        <taxon>Dikarya</taxon>
        <taxon>Ascomycota</taxon>
        <taxon>Pezizomycotina</taxon>
        <taxon>Eurotiomycetes</taxon>
        <taxon>Chaetothyriomycetidae</taxon>
        <taxon>Chaetothyriales</taxon>
        <taxon>Herpotrichiellaceae</taxon>
        <taxon>Exophiala</taxon>
    </lineage>
</organism>
<keyword evidence="2" id="KW-1185">Reference proteome</keyword>